<name>A0A6L5Y463_9FIRM</name>
<proteinExistence type="predicted"/>
<dbReference type="AlphaFoldDB" id="A0A6L5Y463"/>
<evidence type="ECO:0000259" key="2">
    <source>
        <dbReference type="Pfam" id="PF13472"/>
    </source>
</evidence>
<organism evidence="3 4">
    <name type="scientific">Velocimicrobium porci</name>
    <dbReference type="NCBI Taxonomy" id="2606634"/>
    <lineage>
        <taxon>Bacteria</taxon>
        <taxon>Bacillati</taxon>
        <taxon>Bacillota</taxon>
        <taxon>Clostridia</taxon>
        <taxon>Lachnospirales</taxon>
        <taxon>Lachnospiraceae</taxon>
        <taxon>Velocimicrobium</taxon>
    </lineage>
</organism>
<protein>
    <recommendedName>
        <fullName evidence="2">SGNH hydrolase-type esterase domain-containing protein</fullName>
    </recommendedName>
</protein>
<dbReference type="InterPro" id="IPR036514">
    <property type="entry name" value="SGNH_hydro_sf"/>
</dbReference>
<keyword evidence="4" id="KW-1185">Reference proteome</keyword>
<feature type="domain" description="SGNH hydrolase-type esterase" evidence="2">
    <location>
        <begin position="119"/>
        <end position="282"/>
    </location>
</feature>
<dbReference type="EMBL" id="VUMT01000039">
    <property type="protein sequence ID" value="MSS64943.1"/>
    <property type="molecule type" value="Genomic_DNA"/>
</dbReference>
<evidence type="ECO:0000256" key="1">
    <source>
        <dbReference type="SAM" id="MobiDB-lite"/>
    </source>
</evidence>
<gene>
    <name evidence="3" type="ORF">FYJ58_13875</name>
</gene>
<feature type="compositionally biased region" description="Basic residues" evidence="1">
    <location>
        <begin position="83"/>
        <end position="93"/>
    </location>
</feature>
<sequence>MKRRKKCKKWYLFSITIFVLGINIICSACGKEQNQNSIKSLDSNKEKESRENGVFYELQTPSPETISIQEGVRINKLRKAKERELKGKKKKESKHSNIQNKVQQEKKQIDESYFNDAVFIGDSRTEGFGLQSGLKNITVYTEKGLMVDTIFTNQPVVIDGQRMSIIEALQKQSFGKVYIMFGINELGWVYDEIFIKKYEKVIDAIKESQPDAVIYIQSIIHVSGEKEKNSDMSNEKINRRNKLIEKMAKERKVEYIDLNKVLTDKNGNLYKEASVDGVHLNRTYCQIWKNYLLENTKK</sequence>
<accession>A0A6L5Y463</accession>
<dbReference type="Gene3D" id="3.40.50.1110">
    <property type="entry name" value="SGNH hydrolase"/>
    <property type="match status" value="1"/>
</dbReference>
<feature type="region of interest" description="Disordered" evidence="1">
    <location>
        <begin position="83"/>
        <end position="102"/>
    </location>
</feature>
<evidence type="ECO:0000313" key="3">
    <source>
        <dbReference type="EMBL" id="MSS64943.1"/>
    </source>
</evidence>
<reference evidence="3 4" key="1">
    <citation type="submission" date="2019-08" db="EMBL/GenBank/DDBJ databases">
        <title>In-depth cultivation of the pig gut microbiome towards novel bacterial diversity and tailored functional studies.</title>
        <authorList>
            <person name="Wylensek D."/>
            <person name="Hitch T.C.A."/>
            <person name="Clavel T."/>
        </authorList>
    </citation>
    <scope>NUCLEOTIDE SEQUENCE [LARGE SCALE GENOMIC DNA]</scope>
    <source>
        <strain evidence="3 4">WCA-693-APC-MOT-I</strain>
    </source>
</reference>
<dbReference type="RefSeq" id="WP_154520299.1">
    <property type="nucleotide sequence ID" value="NZ_VUMT01000039.1"/>
</dbReference>
<comment type="caution">
    <text evidence="3">The sequence shown here is derived from an EMBL/GenBank/DDBJ whole genome shotgun (WGS) entry which is preliminary data.</text>
</comment>
<evidence type="ECO:0000313" key="4">
    <source>
        <dbReference type="Proteomes" id="UP000482209"/>
    </source>
</evidence>
<dbReference type="Pfam" id="PF13472">
    <property type="entry name" value="Lipase_GDSL_2"/>
    <property type="match status" value="1"/>
</dbReference>
<dbReference type="InterPro" id="IPR013830">
    <property type="entry name" value="SGNH_hydro"/>
</dbReference>
<dbReference type="Proteomes" id="UP000482209">
    <property type="component" value="Unassembled WGS sequence"/>
</dbReference>
<dbReference type="SUPFAM" id="SSF52266">
    <property type="entry name" value="SGNH hydrolase"/>
    <property type="match status" value="1"/>
</dbReference>